<reference evidence="4" key="1">
    <citation type="submission" date="2025-08" db="UniProtKB">
        <authorList>
            <consortium name="RefSeq"/>
        </authorList>
    </citation>
    <scope>IDENTIFICATION</scope>
</reference>
<dbReference type="PANTHER" id="PTHR22933">
    <property type="entry name" value="FI18007P1-RELATED"/>
    <property type="match status" value="1"/>
</dbReference>
<dbReference type="PANTHER" id="PTHR22933:SF42">
    <property type="entry name" value="FI18455P1-RELATED"/>
    <property type="match status" value="1"/>
</dbReference>
<dbReference type="Pfam" id="PF01607">
    <property type="entry name" value="CBM_14"/>
    <property type="match status" value="1"/>
</dbReference>
<dbReference type="GO" id="GO:0005576">
    <property type="term" value="C:extracellular region"/>
    <property type="evidence" value="ECO:0007669"/>
    <property type="project" value="InterPro"/>
</dbReference>
<sequence length="310" mass="34590">MIFEKNIKHQLASFGKANSFNQTTMAFKCAVVILSAISVIQAQNGYPRDNPARQLDYSQGYANNLLRDNEEMSGGEIPGEPGKDYPTFYEVPETRFDCQQQQYPGYYADTEAQCQAFHICQNGGRKDSFLCPNGTLFNQERLVCEWWNQVDCSQAQSFYSINEIIVKAMEEAERQAAERRASGYRYDSAGNPNGHRGVGSTARPQNEFDIISVETPAIRNPVASKFSQHGSPRPVNPFNSDRPVPKKITARPLNPVYGVPEVPQGTQGPAFNKQSGIALPDNSQITAANFRNQPSGHQEIEEINREYLPA</sequence>
<proteinExistence type="predicted"/>
<dbReference type="InterPro" id="IPR002557">
    <property type="entry name" value="Chitin-bd_dom"/>
</dbReference>
<dbReference type="AlphaFoldDB" id="A0AAJ7BHT1"/>
<evidence type="ECO:0000313" key="4">
    <source>
        <dbReference type="RefSeq" id="XP_015585664.1"/>
    </source>
</evidence>
<dbReference type="GeneID" id="107263229"/>
<evidence type="ECO:0000256" key="1">
    <source>
        <dbReference type="SAM" id="MobiDB-lite"/>
    </source>
</evidence>
<keyword evidence="3" id="KW-1185">Reference proteome</keyword>
<organism evidence="3 4">
    <name type="scientific">Cephus cinctus</name>
    <name type="common">Wheat stem sawfly</name>
    <dbReference type="NCBI Taxonomy" id="211228"/>
    <lineage>
        <taxon>Eukaryota</taxon>
        <taxon>Metazoa</taxon>
        <taxon>Ecdysozoa</taxon>
        <taxon>Arthropoda</taxon>
        <taxon>Hexapoda</taxon>
        <taxon>Insecta</taxon>
        <taxon>Pterygota</taxon>
        <taxon>Neoptera</taxon>
        <taxon>Endopterygota</taxon>
        <taxon>Hymenoptera</taxon>
        <taxon>Cephoidea</taxon>
        <taxon>Cephidae</taxon>
        <taxon>Cephus</taxon>
    </lineage>
</organism>
<dbReference type="Gene3D" id="2.170.140.10">
    <property type="entry name" value="Chitin binding domain"/>
    <property type="match status" value="1"/>
</dbReference>
<dbReference type="RefSeq" id="XP_015585664.1">
    <property type="nucleotide sequence ID" value="XM_015730178.2"/>
</dbReference>
<feature type="region of interest" description="Disordered" evidence="1">
    <location>
        <begin position="224"/>
        <end position="245"/>
    </location>
</feature>
<name>A0AAJ7BHT1_CEPCN</name>
<dbReference type="InterPro" id="IPR052976">
    <property type="entry name" value="Scoloptoxin-like"/>
</dbReference>
<dbReference type="Proteomes" id="UP000694920">
    <property type="component" value="Unplaced"/>
</dbReference>
<dbReference type="KEGG" id="ccin:107263229"/>
<protein>
    <submittedName>
        <fullName evidence="4">Uncharacterized protein LOC107263229</fullName>
    </submittedName>
</protein>
<evidence type="ECO:0000313" key="3">
    <source>
        <dbReference type="Proteomes" id="UP000694920"/>
    </source>
</evidence>
<dbReference type="InterPro" id="IPR036508">
    <property type="entry name" value="Chitin-bd_dom_sf"/>
</dbReference>
<dbReference type="GO" id="GO:0008061">
    <property type="term" value="F:chitin binding"/>
    <property type="evidence" value="ECO:0007669"/>
    <property type="project" value="InterPro"/>
</dbReference>
<gene>
    <name evidence="4" type="primary">LOC107263229</name>
</gene>
<feature type="domain" description="Chitin-binding type-2" evidence="2">
    <location>
        <begin position="95"/>
        <end position="154"/>
    </location>
</feature>
<dbReference type="PROSITE" id="PS50940">
    <property type="entry name" value="CHIT_BIND_II"/>
    <property type="match status" value="1"/>
</dbReference>
<dbReference type="SUPFAM" id="SSF57625">
    <property type="entry name" value="Invertebrate chitin-binding proteins"/>
    <property type="match status" value="1"/>
</dbReference>
<dbReference type="SMART" id="SM00494">
    <property type="entry name" value="ChtBD2"/>
    <property type="match status" value="1"/>
</dbReference>
<evidence type="ECO:0000259" key="2">
    <source>
        <dbReference type="PROSITE" id="PS50940"/>
    </source>
</evidence>
<accession>A0AAJ7BHT1</accession>